<dbReference type="GO" id="GO:0000976">
    <property type="term" value="F:transcription cis-regulatory region binding"/>
    <property type="evidence" value="ECO:0007669"/>
    <property type="project" value="TreeGrafter"/>
</dbReference>
<proteinExistence type="predicted"/>
<dbReference type="InterPro" id="IPR001647">
    <property type="entry name" value="HTH_TetR"/>
</dbReference>
<dbReference type="PANTHER" id="PTHR30055">
    <property type="entry name" value="HTH-TYPE TRANSCRIPTIONAL REGULATOR RUTR"/>
    <property type="match status" value="1"/>
</dbReference>
<organism evidence="6 7">
    <name type="scientific">Agromyces seonyuensis</name>
    <dbReference type="NCBI Taxonomy" id="2662446"/>
    <lineage>
        <taxon>Bacteria</taxon>
        <taxon>Bacillati</taxon>
        <taxon>Actinomycetota</taxon>
        <taxon>Actinomycetes</taxon>
        <taxon>Micrococcales</taxon>
        <taxon>Microbacteriaceae</taxon>
        <taxon>Agromyces</taxon>
    </lineage>
</organism>
<dbReference type="InterPro" id="IPR025996">
    <property type="entry name" value="MT1864/Rv1816-like_C"/>
</dbReference>
<evidence type="ECO:0000256" key="3">
    <source>
        <dbReference type="ARBA" id="ARBA00023163"/>
    </source>
</evidence>
<reference evidence="6 7" key="1">
    <citation type="submission" date="2019-12" db="EMBL/GenBank/DDBJ databases">
        <authorList>
            <person name="Kim Y.S."/>
        </authorList>
    </citation>
    <scope>NUCLEOTIDE SEQUENCE [LARGE SCALE GENOMIC DNA]</scope>
    <source>
        <strain evidence="6 7">MMS17-SY077</strain>
    </source>
</reference>
<protein>
    <submittedName>
        <fullName evidence="6">TetR family transcriptional regulator</fullName>
    </submittedName>
</protein>
<dbReference type="Gene3D" id="1.10.357.10">
    <property type="entry name" value="Tetracycline Repressor, domain 2"/>
    <property type="match status" value="1"/>
</dbReference>
<comment type="caution">
    <text evidence="6">The sequence shown here is derived from an EMBL/GenBank/DDBJ whole genome shotgun (WGS) entry which is preliminary data.</text>
</comment>
<dbReference type="Gene3D" id="1.10.10.60">
    <property type="entry name" value="Homeodomain-like"/>
    <property type="match status" value="1"/>
</dbReference>
<feature type="DNA-binding region" description="H-T-H motif" evidence="4">
    <location>
        <begin position="29"/>
        <end position="48"/>
    </location>
</feature>
<dbReference type="SUPFAM" id="SSF46689">
    <property type="entry name" value="Homeodomain-like"/>
    <property type="match status" value="1"/>
</dbReference>
<keyword evidence="1" id="KW-0805">Transcription regulation</keyword>
<dbReference type="SUPFAM" id="SSF48498">
    <property type="entry name" value="Tetracyclin repressor-like, C-terminal domain"/>
    <property type="match status" value="1"/>
</dbReference>
<keyword evidence="2 4" id="KW-0238">DNA-binding</keyword>
<dbReference type="PANTHER" id="PTHR30055:SF234">
    <property type="entry name" value="HTH-TYPE TRANSCRIPTIONAL REGULATOR BETI"/>
    <property type="match status" value="1"/>
</dbReference>
<dbReference type="RefSeq" id="WP_160423338.1">
    <property type="nucleotide sequence ID" value="NZ_WSTA01000017.1"/>
</dbReference>
<feature type="domain" description="HTH tetR-type" evidence="5">
    <location>
        <begin position="6"/>
        <end position="66"/>
    </location>
</feature>
<evidence type="ECO:0000313" key="7">
    <source>
        <dbReference type="Proteomes" id="UP000438182"/>
    </source>
</evidence>
<dbReference type="InterPro" id="IPR009057">
    <property type="entry name" value="Homeodomain-like_sf"/>
</dbReference>
<dbReference type="AlphaFoldDB" id="A0A6I4P3Z5"/>
<dbReference type="Pfam" id="PF00440">
    <property type="entry name" value="TetR_N"/>
    <property type="match status" value="1"/>
</dbReference>
<gene>
    <name evidence="6" type="ORF">GB864_05450</name>
</gene>
<keyword evidence="3" id="KW-0804">Transcription</keyword>
<evidence type="ECO:0000256" key="4">
    <source>
        <dbReference type="PROSITE-ProRule" id="PRU00335"/>
    </source>
</evidence>
<dbReference type="PROSITE" id="PS50977">
    <property type="entry name" value="HTH_TETR_2"/>
    <property type="match status" value="1"/>
</dbReference>
<evidence type="ECO:0000256" key="2">
    <source>
        <dbReference type="ARBA" id="ARBA00023125"/>
    </source>
</evidence>
<keyword evidence="7" id="KW-1185">Reference proteome</keyword>
<evidence type="ECO:0000259" key="5">
    <source>
        <dbReference type="PROSITE" id="PS50977"/>
    </source>
</evidence>
<dbReference type="GO" id="GO:0003700">
    <property type="term" value="F:DNA-binding transcription factor activity"/>
    <property type="evidence" value="ECO:0007669"/>
    <property type="project" value="TreeGrafter"/>
</dbReference>
<dbReference type="Proteomes" id="UP000438182">
    <property type="component" value="Unassembled WGS sequence"/>
</dbReference>
<name>A0A6I4P3Z5_9MICO</name>
<evidence type="ECO:0000256" key="1">
    <source>
        <dbReference type="ARBA" id="ARBA00023015"/>
    </source>
</evidence>
<sequence length="198" mass="20846">MPAPVRTTNAEIVAVARDLLEGGGPDRITMQAVADRVGVKAPSLYKRVRDRDALLALVADAALADLRVRVAAATGERDPRDALVSLAGEIRRFAHERPESFRFVFAPGAGDGRREAALAEAAAPLLEVTTALCGPADALPAARTLTAWSTGFLLMELTGAFRLGGDVDRAWEWGLERLVLAIAGPIARLTGGSIGAVR</sequence>
<evidence type="ECO:0000313" key="6">
    <source>
        <dbReference type="EMBL" id="MWB97994.1"/>
    </source>
</evidence>
<accession>A0A6I4P3Z5</accession>
<dbReference type="EMBL" id="WSTA01000017">
    <property type="protein sequence ID" value="MWB97994.1"/>
    <property type="molecule type" value="Genomic_DNA"/>
</dbReference>
<dbReference type="Pfam" id="PF13305">
    <property type="entry name" value="TetR_C_33"/>
    <property type="match status" value="1"/>
</dbReference>
<dbReference type="InterPro" id="IPR036271">
    <property type="entry name" value="Tet_transcr_reg_TetR-rel_C_sf"/>
</dbReference>
<dbReference type="InterPro" id="IPR050109">
    <property type="entry name" value="HTH-type_TetR-like_transc_reg"/>
</dbReference>